<evidence type="ECO:0000256" key="1">
    <source>
        <dbReference type="SAM" id="MobiDB-lite"/>
    </source>
</evidence>
<sequence length="333" mass="36418">MMLLPPMIFLALSLAFLLNNNGTFGGGCTSKDGVMVSNGQMKQEQLKKKRQGTTPKARDLSRRNSSTSTSIGSEIDINDTIKFIKETTRDGYTSPMRSARFSADSQMPFPPLSPHVTDFAGDKMQRASSIAKNGLASPMRSSRFSDSQMPFPPLSPNITHFAGDKSSRAFSIAKNGIASPLRPPPSPKFTHVAGDKASRISSPAKKSTEVKSESDFGKISAKKSTEVKSCAKKSTEVKSESDFGKISDKITIRQKKGQKYTTAANHPRLDQNGTSTVAEPKTTEQLQSEKLLWDPDFITIQLDTSAGSQTKHSCDEQFVDKKIDLPVKQIYKN</sequence>
<dbReference type="Proteomes" id="UP001620626">
    <property type="component" value="Unassembled WGS sequence"/>
</dbReference>
<dbReference type="AlphaFoldDB" id="A0ABD2M9W6"/>
<gene>
    <name evidence="3" type="ORF">niasHT_008545</name>
</gene>
<evidence type="ECO:0000256" key="2">
    <source>
        <dbReference type="SAM" id="SignalP"/>
    </source>
</evidence>
<reference evidence="3 4" key="1">
    <citation type="submission" date="2024-10" db="EMBL/GenBank/DDBJ databases">
        <authorList>
            <person name="Kim D."/>
        </authorList>
    </citation>
    <scope>NUCLEOTIDE SEQUENCE [LARGE SCALE GENOMIC DNA]</scope>
    <source>
        <strain evidence="3">BH-2024</strain>
    </source>
</reference>
<keyword evidence="2" id="KW-0732">Signal</keyword>
<feature type="region of interest" description="Disordered" evidence="1">
    <location>
        <begin position="177"/>
        <end position="211"/>
    </location>
</feature>
<keyword evidence="4" id="KW-1185">Reference proteome</keyword>
<feature type="signal peptide" evidence="2">
    <location>
        <begin position="1"/>
        <end position="25"/>
    </location>
</feature>
<accession>A0ABD2M9W6</accession>
<organism evidence="3 4">
    <name type="scientific">Heterodera trifolii</name>
    <dbReference type="NCBI Taxonomy" id="157864"/>
    <lineage>
        <taxon>Eukaryota</taxon>
        <taxon>Metazoa</taxon>
        <taxon>Ecdysozoa</taxon>
        <taxon>Nematoda</taxon>
        <taxon>Chromadorea</taxon>
        <taxon>Rhabditida</taxon>
        <taxon>Tylenchina</taxon>
        <taxon>Tylenchomorpha</taxon>
        <taxon>Tylenchoidea</taxon>
        <taxon>Heteroderidae</taxon>
        <taxon>Heteroderinae</taxon>
        <taxon>Heterodera</taxon>
    </lineage>
</organism>
<name>A0ABD2M9W6_9BILA</name>
<evidence type="ECO:0000313" key="4">
    <source>
        <dbReference type="Proteomes" id="UP001620626"/>
    </source>
</evidence>
<proteinExistence type="predicted"/>
<feature type="region of interest" description="Disordered" evidence="1">
    <location>
        <begin position="40"/>
        <end position="72"/>
    </location>
</feature>
<evidence type="ECO:0000313" key="3">
    <source>
        <dbReference type="EMBL" id="KAL3124313.1"/>
    </source>
</evidence>
<protein>
    <submittedName>
        <fullName evidence="3">Uncharacterized protein</fullName>
    </submittedName>
</protein>
<feature type="compositionally biased region" description="Polar residues" evidence="1">
    <location>
        <begin position="63"/>
        <end position="72"/>
    </location>
</feature>
<feature type="chain" id="PRO_5044793330" evidence="2">
    <location>
        <begin position="26"/>
        <end position="333"/>
    </location>
</feature>
<comment type="caution">
    <text evidence="3">The sequence shown here is derived from an EMBL/GenBank/DDBJ whole genome shotgun (WGS) entry which is preliminary data.</text>
</comment>
<dbReference type="EMBL" id="JBICBT010000076">
    <property type="protein sequence ID" value="KAL3124313.1"/>
    <property type="molecule type" value="Genomic_DNA"/>
</dbReference>